<evidence type="ECO:0000313" key="2">
    <source>
        <dbReference type="Proteomes" id="UP000192569"/>
    </source>
</evidence>
<evidence type="ECO:0000313" key="1">
    <source>
        <dbReference type="EMBL" id="SMB93562.1"/>
    </source>
</evidence>
<gene>
    <name evidence="1" type="ORF">SAMN00808754_0876</name>
</gene>
<organism evidence="1 2">
    <name type="scientific">Thermanaeromonas toyohensis ToBE</name>
    <dbReference type="NCBI Taxonomy" id="698762"/>
    <lineage>
        <taxon>Bacteria</taxon>
        <taxon>Bacillati</taxon>
        <taxon>Bacillota</taxon>
        <taxon>Clostridia</taxon>
        <taxon>Neomoorellales</taxon>
        <taxon>Neomoorellaceae</taxon>
        <taxon>Thermanaeromonas</taxon>
    </lineage>
</organism>
<dbReference type="STRING" id="698762.SAMN00808754_0876"/>
<proteinExistence type="predicted"/>
<dbReference type="Proteomes" id="UP000192569">
    <property type="component" value="Chromosome I"/>
</dbReference>
<keyword evidence="2" id="KW-1185">Reference proteome</keyword>
<name>A0A1W1VJM7_9FIRM</name>
<dbReference type="AlphaFoldDB" id="A0A1W1VJM7"/>
<dbReference type="RefSeq" id="WP_084664374.1">
    <property type="nucleotide sequence ID" value="NZ_LT838272.1"/>
</dbReference>
<dbReference type="InterPro" id="IPR054383">
    <property type="entry name" value="PspAB-like"/>
</dbReference>
<dbReference type="EMBL" id="LT838272">
    <property type="protein sequence ID" value="SMB93562.1"/>
    <property type="molecule type" value="Genomic_DNA"/>
</dbReference>
<reference evidence="1 2" key="1">
    <citation type="submission" date="2017-04" db="EMBL/GenBank/DDBJ databases">
        <authorList>
            <person name="Afonso C.L."/>
            <person name="Miller P.J."/>
            <person name="Scott M.A."/>
            <person name="Spackman E."/>
            <person name="Goraichik I."/>
            <person name="Dimitrov K.M."/>
            <person name="Suarez D.L."/>
            <person name="Swayne D.E."/>
        </authorList>
    </citation>
    <scope>NUCLEOTIDE SEQUENCE [LARGE SCALE GENOMIC DNA]</scope>
    <source>
        <strain evidence="1 2">ToBE</strain>
    </source>
</reference>
<dbReference type="Pfam" id="PF22742">
    <property type="entry name" value="PspAB"/>
    <property type="match status" value="1"/>
</dbReference>
<protein>
    <submittedName>
        <fullName evidence="1">Uncharacterized protein</fullName>
    </submittedName>
</protein>
<dbReference type="OrthoDB" id="159886at2"/>
<accession>A0A1W1VJM7</accession>
<sequence length="193" mass="22150">MGFWDALLGRAKVPPPRSEPLFALTTARFTLEAETGWKPAGRAGIVLRPAEDSAFAGATEEAEKLLKLAAQEMGSHIEVLKDEYSYLWFVFKDQDWEDLVALAHMAGQTLMEQGFGDRLLAAVFRLEKEGAPAPILYLIFNYKRGNFYPFLPYPRKDKERDHAGEMRLFALLEKELPWEKDLSRWYPLWDNPV</sequence>